<dbReference type="EMBL" id="OZ075115">
    <property type="protein sequence ID" value="CAL5066028.1"/>
    <property type="molecule type" value="Genomic_DNA"/>
</dbReference>
<proteinExistence type="predicted"/>
<dbReference type="InterPro" id="IPR036375">
    <property type="entry name" value="Hemopexin-like_dom_sf"/>
</dbReference>
<gene>
    <name evidence="4" type="ORF">URODEC1_LOCUS100236</name>
</gene>
<evidence type="ECO:0000256" key="1">
    <source>
        <dbReference type="PROSITE-ProRule" id="PRU01011"/>
    </source>
</evidence>
<feature type="compositionally biased region" description="Basic and acidic residues" evidence="2">
    <location>
        <begin position="410"/>
        <end position="430"/>
    </location>
</feature>
<dbReference type="AlphaFoldDB" id="A0ABC9EZ33"/>
<feature type="repeat" description="Hemopexin" evidence="1">
    <location>
        <begin position="298"/>
        <end position="344"/>
    </location>
</feature>
<sequence length="430" mass="48045">MSFIPHDSPLRGCAAAFPQPVTANDSSAARSLVQAVSQHNGVVIYRSSNREEHDLTHHVFRWNTIDYRHVFENGFQARPQGDTPNGTYYDLDHYVHQAGSPLDQTRPVNHVFISTTLNSGWRPTPSTTILPQGAELEVYRYEIYAPGGIWVRQTLGNRYRYPAQDEVAFVRGIAPQYIRSAQLFIVTRGRDNPRTNEAYLFMQNEYVLVNYAPGGRGDRIVHGPLLICDGFPSLSGTAFGEYGIDCAFNSKFGNEAFIFSGNLCAHIDYAPGTKKVTILNGPMTITTMFPFFNGTVFADSIDAAFTSTVLHKAYLFKDDSYALINYNSKTCEAIRKIRDGFNGLRDTMFESGIEAAFASHRTDEAYIFKGDKYALINFAPGSTKDHIIGGVKPITPNWPSLRGILPRKNRGLDDHDHHNQAQAHPAHDEL</sequence>
<organism evidence="4 5">
    <name type="scientific">Urochloa decumbens</name>
    <dbReference type="NCBI Taxonomy" id="240449"/>
    <lineage>
        <taxon>Eukaryota</taxon>
        <taxon>Viridiplantae</taxon>
        <taxon>Streptophyta</taxon>
        <taxon>Embryophyta</taxon>
        <taxon>Tracheophyta</taxon>
        <taxon>Spermatophyta</taxon>
        <taxon>Magnoliopsida</taxon>
        <taxon>Liliopsida</taxon>
        <taxon>Poales</taxon>
        <taxon>Poaceae</taxon>
        <taxon>PACMAD clade</taxon>
        <taxon>Panicoideae</taxon>
        <taxon>Panicodae</taxon>
        <taxon>Paniceae</taxon>
        <taxon>Melinidinae</taxon>
        <taxon>Urochloa</taxon>
    </lineage>
</organism>
<dbReference type="InterPro" id="IPR054695">
    <property type="entry name" value="Pierisin-like_dom"/>
</dbReference>
<evidence type="ECO:0000259" key="3">
    <source>
        <dbReference type="Pfam" id="PF22596"/>
    </source>
</evidence>
<dbReference type="SMART" id="SM00120">
    <property type="entry name" value="HX"/>
    <property type="match status" value="3"/>
</dbReference>
<feature type="region of interest" description="Disordered" evidence="2">
    <location>
        <begin position="405"/>
        <end position="430"/>
    </location>
</feature>
<dbReference type="Gene3D" id="2.110.10.10">
    <property type="entry name" value="Hemopexin-like domain"/>
    <property type="match status" value="1"/>
</dbReference>
<evidence type="ECO:0000313" key="4">
    <source>
        <dbReference type="EMBL" id="CAL5066028.1"/>
    </source>
</evidence>
<dbReference type="SUPFAM" id="SSF50923">
    <property type="entry name" value="Hemopexin-like domain"/>
    <property type="match status" value="1"/>
</dbReference>
<dbReference type="Pfam" id="PF22596">
    <property type="entry name" value="Scabin-like"/>
    <property type="match status" value="1"/>
</dbReference>
<evidence type="ECO:0000313" key="5">
    <source>
        <dbReference type="Proteomes" id="UP001497457"/>
    </source>
</evidence>
<feature type="domain" description="Pierisin-like" evidence="3">
    <location>
        <begin position="60"/>
        <end position="184"/>
    </location>
</feature>
<dbReference type="InterPro" id="IPR018487">
    <property type="entry name" value="Hemopexin-like_repeat"/>
</dbReference>
<reference evidence="4" key="1">
    <citation type="submission" date="2024-10" db="EMBL/GenBank/DDBJ databases">
        <authorList>
            <person name="Ryan C."/>
        </authorList>
    </citation>
    <scope>NUCLEOTIDE SEQUENCE [LARGE SCALE GENOMIC DNA]</scope>
</reference>
<dbReference type="SUPFAM" id="SSF56399">
    <property type="entry name" value="ADP-ribosylation"/>
    <property type="match status" value="1"/>
</dbReference>
<name>A0ABC9EZ33_9POAL</name>
<accession>A0ABC9EZ33</accession>
<protein>
    <recommendedName>
        <fullName evidence="3">Pierisin-like domain-containing protein</fullName>
    </recommendedName>
</protein>
<dbReference type="PROSITE" id="PS51642">
    <property type="entry name" value="HEMOPEXIN_2"/>
    <property type="match status" value="2"/>
</dbReference>
<feature type="repeat" description="Hemopexin" evidence="1">
    <location>
        <begin position="350"/>
        <end position="401"/>
    </location>
</feature>
<evidence type="ECO:0000256" key="2">
    <source>
        <dbReference type="SAM" id="MobiDB-lite"/>
    </source>
</evidence>
<keyword evidence="5" id="KW-1185">Reference proteome</keyword>
<dbReference type="Proteomes" id="UP001497457">
    <property type="component" value="Chromosome 5rd"/>
</dbReference>